<evidence type="ECO:0000313" key="15">
    <source>
        <dbReference type="EMBL" id="BCI55887.1"/>
    </source>
</evidence>
<evidence type="ECO:0000256" key="4">
    <source>
        <dbReference type="ARBA" id="ARBA00022617"/>
    </source>
</evidence>
<evidence type="ECO:0000256" key="10">
    <source>
        <dbReference type="ARBA" id="ARBA00023136"/>
    </source>
</evidence>
<keyword evidence="5 13" id="KW-0812">Transmembrane</keyword>
<keyword evidence="7" id="KW-0249">Electron transport</keyword>
<name>A0A6S6PDU8_9MYCO</name>
<keyword evidence="3" id="KW-1003">Cell membrane</keyword>
<organism evidence="15 16">
    <name type="scientific">Mycolicibacterium litorale</name>
    <dbReference type="NCBI Taxonomy" id="758802"/>
    <lineage>
        <taxon>Bacteria</taxon>
        <taxon>Bacillati</taxon>
        <taxon>Actinomycetota</taxon>
        <taxon>Actinomycetes</taxon>
        <taxon>Mycobacteriales</taxon>
        <taxon>Mycobacteriaceae</taxon>
        <taxon>Mycolicibacterium</taxon>
    </lineage>
</organism>
<evidence type="ECO:0000256" key="12">
    <source>
        <dbReference type="SAM" id="Coils"/>
    </source>
</evidence>
<dbReference type="GO" id="GO:0005886">
    <property type="term" value="C:plasma membrane"/>
    <property type="evidence" value="ECO:0007669"/>
    <property type="project" value="UniProtKB-SubCell"/>
</dbReference>
<accession>A0A6S6PDU8</accession>
<evidence type="ECO:0000256" key="2">
    <source>
        <dbReference type="ARBA" id="ARBA00022448"/>
    </source>
</evidence>
<evidence type="ECO:0000259" key="14">
    <source>
        <dbReference type="Pfam" id="PF01292"/>
    </source>
</evidence>
<keyword evidence="9" id="KW-0408">Iron</keyword>
<evidence type="ECO:0000256" key="13">
    <source>
        <dbReference type="SAM" id="Phobius"/>
    </source>
</evidence>
<evidence type="ECO:0000313" key="16">
    <source>
        <dbReference type="Proteomes" id="UP000515734"/>
    </source>
</evidence>
<keyword evidence="10 13" id="KW-0472">Membrane</keyword>
<feature type="coiled-coil region" evidence="12">
    <location>
        <begin position="57"/>
        <end position="84"/>
    </location>
</feature>
<keyword evidence="12" id="KW-0175">Coiled coil</keyword>
<evidence type="ECO:0000256" key="5">
    <source>
        <dbReference type="ARBA" id="ARBA00022692"/>
    </source>
</evidence>
<gene>
    <name evidence="15" type="ORF">NIIDNTM18_51650</name>
</gene>
<comment type="subcellular location">
    <subcellularLocation>
        <location evidence="1">Cell membrane</location>
        <topology evidence="1">Multi-pass membrane protein</topology>
    </subcellularLocation>
</comment>
<dbReference type="RefSeq" id="WP_185293522.1">
    <property type="nucleotide sequence ID" value="NZ_AP023287.1"/>
</dbReference>
<dbReference type="GO" id="GO:0022904">
    <property type="term" value="P:respiratory electron transport chain"/>
    <property type="evidence" value="ECO:0007669"/>
    <property type="project" value="InterPro"/>
</dbReference>
<dbReference type="PANTHER" id="PTHR30529">
    <property type="entry name" value="CYTOCHROME B561"/>
    <property type="match status" value="1"/>
</dbReference>
<evidence type="ECO:0000256" key="9">
    <source>
        <dbReference type="ARBA" id="ARBA00023004"/>
    </source>
</evidence>
<dbReference type="PANTHER" id="PTHR30529:SF1">
    <property type="entry name" value="CYTOCHROME B561 HOMOLOG 2"/>
    <property type="match status" value="1"/>
</dbReference>
<sequence length="206" mass="22912">MQLRNGEHGYGALTKALHWLTVTAVVAQFAVGWSMEADDAAFDREKDRIDALEDAHEVRFEAEIDRLEEELDAREDNYVADEASGLFGGDGFTDGLSLPEWHVLLGLSIILLALMRVLWRRAGGLPPWAAHLSAGERRLEATLEKALLTMLFVVPATGLILIAAGERWLPLHVATQVLFLAVISIHVGLVLRHTVVRRNRHLARML</sequence>
<dbReference type="GO" id="GO:0020037">
    <property type="term" value="F:heme binding"/>
    <property type="evidence" value="ECO:0007669"/>
    <property type="project" value="TreeGrafter"/>
</dbReference>
<feature type="transmembrane region" description="Helical" evidence="13">
    <location>
        <begin position="146"/>
        <end position="165"/>
    </location>
</feature>
<evidence type="ECO:0000256" key="6">
    <source>
        <dbReference type="ARBA" id="ARBA00022723"/>
    </source>
</evidence>
<comment type="similarity">
    <text evidence="11">Belongs to the cytochrome b561 family.</text>
</comment>
<keyword evidence="2" id="KW-0813">Transport</keyword>
<reference evidence="15 16" key="1">
    <citation type="submission" date="2020-07" db="EMBL/GenBank/DDBJ databases">
        <title>Complete genome sequence of Mycolicibacterium litorale like strain isolated from cardiac implantable electronic device infection.</title>
        <authorList>
            <person name="Fukano H."/>
            <person name="Miyama H."/>
            <person name="Hoshino Y."/>
        </authorList>
    </citation>
    <scope>NUCLEOTIDE SEQUENCE [LARGE SCALE GENOMIC DNA]</scope>
    <source>
        <strain evidence="15 16">NIIDNTM18</strain>
    </source>
</reference>
<evidence type="ECO:0000256" key="11">
    <source>
        <dbReference type="ARBA" id="ARBA00037975"/>
    </source>
</evidence>
<evidence type="ECO:0000256" key="8">
    <source>
        <dbReference type="ARBA" id="ARBA00022989"/>
    </source>
</evidence>
<keyword evidence="6" id="KW-0479">Metal-binding</keyword>
<dbReference type="InterPro" id="IPR016174">
    <property type="entry name" value="Di-haem_cyt_TM"/>
</dbReference>
<evidence type="ECO:0000256" key="7">
    <source>
        <dbReference type="ARBA" id="ARBA00022982"/>
    </source>
</evidence>
<dbReference type="GO" id="GO:0009055">
    <property type="term" value="F:electron transfer activity"/>
    <property type="evidence" value="ECO:0007669"/>
    <property type="project" value="InterPro"/>
</dbReference>
<feature type="transmembrane region" description="Helical" evidence="13">
    <location>
        <begin position="101"/>
        <end position="119"/>
    </location>
</feature>
<evidence type="ECO:0000256" key="1">
    <source>
        <dbReference type="ARBA" id="ARBA00004651"/>
    </source>
</evidence>
<feature type="domain" description="Cytochrome b561 bacterial/Ni-hydrogenase" evidence="14">
    <location>
        <begin position="10"/>
        <end position="206"/>
    </location>
</feature>
<keyword evidence="8 13" id="KW-1133">Transmembrane helix</keyword>
<dbReference type="SUPFAM" id="SSF81342">
    <property type="entry name" value="Transmembrane di-heme cytochromes"/>
    <property type="match status" value="1"/>
</dbReference>
<dbReference type="Proteomes" id="UP000515734">
    <property type="component" value="Chromosome"/>
</dbReference>
<dbReference type="InterPro" id="IPR011577">
    <property type="entry name" value="Cyt_b561_bac/Ni-Hgenase"/>
</dbReference>
<dbReference type="GO" id="GO:0046872">
    <property type="term" value="F:metal ion binding"/>
    <property type="evidence" value="ECO:0007669"/>
    <property type="project" value="UniProtKB-KW"/>
</dbReference>
<keyword evidence="4" id="KW-0349">Heme</keyword>
<protein>
    <recommendedName>
        <fullName evidence="14">Cytochrome b561 bacterial/Ni-hydrogenase domain-containing protein</fullName>
    </recommendedName>
</protein>
<dbReference type="InterPro" id="IPR052168">
    <property type="entry name" value="Cytochrome_b561_oxidase"/>
</dbReference>
<dbReference type="AlphaFoldDB" id="A0A6S6PDU8"/>
<evidence type="ECO:0000256" key="3">
    <source>
        <dbReference type="ARBA" id="ARBA00022475"/>
    </source>
</evidence>
<feature type="transmembrane region" description="Helical" evidence="13">
    <location>
        <begin position="12"/>
        <end position="33"/>
    </location>
</feature>
<dbReference type="Pfam" id="PF01292">
    <property type="entry name" value="Ni_hydr_CYTB"/>
    <property type="match status" value="1"/>
</dbReference>
<dbReference type="EMBL" id="AP023287">
    <property type="protein sequence ID" value="BCI55887.1"/>
    <property type="molecule type" value="Genomic_DNA"/>
</dbReference>
<feature type="transmembrane region" description="Helical" evidence="13">
    <location>
        <begin position="171"/>
        <end position="191"/>
    </location>
</feature>
<proteinExistence type="inferred from homology"/>